<organism evidence="1 2">
    <name type="scientific">Paenibacillus allorhizosphaerae</name>
    <dbReference type="NCBI Taxonomy" id="2849866"/>
    <lineage>
        <taxon>Bacteria</taxon>
        <taxon>Bacillati</taxon>
        <taxon>Bacillota</taxon>
        <taxon>Bacilli</taxon>
        <taxon>Bacillales</taxon>
        <taxon>Paenibacillaceae</taxon>
        <taxon>Paenibacillus</taxon>
    </lineage>
</organism>
<dbReference type="RefSeq" id="WP_218097559.1">
    <property type="nucleotide sequence ID" value="NZ_CAJVCE010000003.1"/>
</dbReference>
<accession>A0ABM8VD12</accession>
<evidence type="ECO:0000313" key="1">
    <source>
        <dbReference type="EMBL" id="CAG7625931.1"/>
    </source>
</evidence>
<keyword evidence="2" id="KW-1185">Reference proteome</keyword>
<dbReference type="EMBL" id="CAJVCE010000003">
    <property type="protein sequence ID" value="CAG7625931.1"/>
    <property type="molecule type" value="Genomic_DNA"/>
</dbReference>
<proteinExistence type="predicted"/>
<comment type="caution">
    <text evidence="1">The sequence shown here is derived from an EMBL/GenBank/DDBJ whole genome shotgun (WGS) entry which is preliminary data.</text>
</comment>
<gene>
    <name evidence="1" type="ORF">PAECIP111802_01198</name>
</gene>
<dbReference type="Proteomes" id="UP000730618">
    <property type="component" value="Unassembled WGS sequence"/>
</dbReference>
<reference evidence="1 2" key="1">
    <citation type="submission" date="2021-06" db="EMBL/GenBank/DDBJ databases">
        <authorList>
            <person name="Criscuolo A."/>
        </authorList>
    </citation>
    <scope>NUCLEOTIDE SEQUENCE [LARGE SCALE GENOMIC DNA]</scope>
    <source>
        <strain evidence="2">CIP 111802</strain>
    </source>
</reference>
<evidence type="ECO:0008006" key="3">
    <source>
        <dbReference type="Google" id="ProtNLM"/>
    </source>
</evidence>
<name>A0ABM8VD12_9BACL</name>
<dbReference type="InterPro" id="IPR021957">
    <property type="entry name" value="DUF3574"/>
</dbReference>
<dbReference type="Pfam" id="PF12098">
    <property type="entry name" value="DUF3574"/>
    <property type="match status" value="1"/>
</dbReference>
<evidence type="ECO:0000313" key="2">
    <source>
        <dbReference type="Proteomes" id="UP000730618"/>
    </source>
</evidence>
<sequence>MKKRFWTIGLSFAFLLALLIVPVQQSFSASESSANADSVSSSALNGQYHLDHVVKIYVPSTIKGDIPISKEAHEKFVDQALAQFSDWFGGATAVEGTGAWMDKDKKLIKEKVTIVYAFAEKLDKEDVNRVVTYAKQLKEDLVQNSVSIEVDGKMYFIE</sequence>
<protein>
    <recommendedName>
        <fullName evidence="3">DUF3574 domain-containing protein</fullName>
    </recommendedName>
</protein>